<evidence type="ECO:0000256" key="4">
    <source>
        <dbReference type="ARBA" id="ARBA00022884"/>
    </source>
</evidence>
<evidence type="ECO:0000256" key="5">
    <source>
        <dbReference type="PROSITE-ProRule" id="PRU01023"/>
    </source>
</evidence>
<keyword evidence="8" id="KW-1185">Reference proteome</keyword>
<feature type="binding site" evidence="5">
    <location>
        <begin position="212"/>
        <end position="218"/>
    </location>
    <ligand>
        <name>S-adenosyl-L-methionine</name>
        <dbReference type="ChEBI" id="CHEBI:59789"/>
    </ligand>
</feature>
<dbReference type="InterPro" id="IPR029063">
    <property type="entry name" value="SAM-dependent_MTases_sf"/>
</dbReference>
<evidence type="ECO:0000259" key="7">
    <source>
        <dbReference type="PROSITE" id="PS51686"/>
    </source>
</evidence>
<dbReference type="GeneID" id="100377687"/>
<feature type="binding site" evidence="5">
    <location>
        <position position="283"/>
    </location>
    <ligand>
        <name>S-adenosyl-L-methionine</name>
        <dbReference type="ChEBI" id="CHEBI:59789"/>
    </ligand>
</feature>
<comment type="similarity">
    <text evidence="5">Belongs to the class I-like SAM-binding methyltransferase superfamily. RsmB/NOP family.</text>
</comment>
<dbReference type="Pfam" id="PF21153">
    <property type="entry name" value="NSUN5_N"/>
    <property type="match status" value="1"/>
</dbReference>
<sequence>MLYTQAARVIESTQEQKGSLKSLVFASKAKNQKQLYALVCETLKFRDIINTIVKETALFKREKFLKKNPVLAQVLVYEFLFGKGIRCSGKMKNVIMSHKAALQASLTRIKIKQQVSKNQDLLPKDVTQQEWHSGYDYEHHDIRDGYQCVSSLKKKQFMKDLHFDDLLVFAPNTDLHDNVLYQQGDIILQDKASCIPAHVLCPPLGSHVIDTCAAPGNKTSHLASIINNTGKIYAFDLDTKRIGTMGNLTAKAGVMNTQLFNQDFLKTNPTDNKFQKVEYILVDPSCTGSGIVNRNDHLMGAQGITKARLRSLSSFQVMILKHAMEFPNLKRVVYSTCSVHREENEDVVAEVLKCNKNFALKTVMPSWTHRGLEGTDVGKHCIRASANVDFTNGFFVALFERTEMKFEKQAAFDDRRGDTSEKFAHDGNGDDTPQKGCRYEEDNLSTTRTKPDVTASVQRTVGVKRASDSVGKKKKKKRKKQFKPVTAK</sequence>
<dbReference type="InterPro" id="IPR049561">
    <property type="entry name" value="NSUN5_7_fdxn-like"/>
</dbReference>
<feature type="compositionally biased region" description="Basic residues" evidence="6">
    <location>
        <begin position="472"/>
        <end position="482"/>
    </location>
</feature>
<dbReference type="RefSeq" id="XP_006820464.1">
    <property type="nucleotide sequence ID" value="XM_006820401.1"/>
</dbReference>
<dbReference type="InterPro" id="IPR048889">
    <property type="entry name" value="NSUN5_RCM1_N"/>
</dbReference>
<evidence type="ECO:0000256" key="6">
    <source>
        <dbReference type="SAM" id="MobiDB-lite"/>
    </source>
</evidence>
<dbReference type="PANTHER" id="PTHR22807:SF4">
    <property type="entry name" value="28S RRNA (CYTOSINE-C(5))-METHYLTRANSFERASE"/>
    <property type="match status" value="1"/>
</dbReference>
<evidence type="ECO:0000256" key="1">
    <source>
        <dbReference type="ARBA" id="ARBA00022603"/>
    </source>
</evidence>
<evidence type="ECO:0000313" key="9">
    <source>
        <dbReference type="RefSeq" id="XP_006820464.1"/>
    </source>
</evidence>
<keyword evidence="3 5" id="KW-0949">S-adenosyl-L-methionine</keyword>
<proteinExistence type="inferred from homology"/>
<evidence type="ECO:0000256" key="3">
    <source>
        <dbReference type="ARBA" id="ARBA00022691"/>
    </source>
</evidence>
<evidence type="ECO:0000313" key="8">
    <source>
        <dbReference type="Proteomes" id="UP000694865"/>
    </source>
</evidence>
<feature type="active site" description="Nucleophile" evidence="5">
    <location>
        <position position="337"/>
    </location>
</feature>
<dbReference type="InterPro" id="IPR023267">
    <property type="entry name" value="RCMT"/>
</dbReference>
<keyword evidence="2 5" id="KW-0808">Transferase</keyword>
<keyword evidence="4 5" id="KW-0694">RNA-binding</keyword>
<dbReference type="InterPro" id="IPR049560">
    <property type="entry name" value="MeTrfase_RsmB-F_NOP2_cat"/>
</dbReference>
<accession>A0ABM0MKC3</accession>
<dbReference type="InterPro" id="IPR001678">
    <property type="entry name" value="MeTrfase_RsmB-F_NOP2_dom"/>
</dbReference>
<dbReference type="Pfam" id="PF01189">
    <property type="entry name" value="Methyltr_RsmB-F"/>
    <property type="match status" value="1"/>
</dbReference>
<name>A0ABM0MKC3_SACKO</name>
<reference evidence="9" key="1">
    <citation type="submission" date="2025-08" db="UniProtKB">
        <authorList>
            <consortium name="RefSeq"/>
        </authorList>
    </citation>
    <scope>IDENTIFICATION</scope>
    <source>
        <tissue evidence="9">Testes</tissue>
    </source>
</reference>
<feature type="binding site" evidence="5">
    <location>
        <position position="236"/>
    </location>
    <ligand>
        <name>S-adenosyl-L-methionine</name>
        <dbReference type="ChEBI" id="CHEBI:59789"/>
    </ligand>
</feature>
<dbReference type="PANTHER" id="PTHR22807">
    <property type="entry name" value="NOP2 YEAST -RELATED NOL1/NOP2/FMU SUN DOMAIN-CONTAINING"/>
    <property type="match status" value="1"/>
</dbReference>
<dbReference type="PROSITE" id="PS51686">
    <property type="entry name" value="SAM_MT_RSMB_NOP"/>
    <property type="match status" value="1"/>
</dbReference>
<gene>
    <name evidence="9" type="primary">LOC100377687</name>
</gene>
<dbReference type="Pfam" id="PF21148">
    <property type="entry name" value="NSUN5_fdxn-like"/>
    <property type="match status" value="1"/>
</dbReference>
<feature type="domain" description="SAM-dependent MTase RsmB/NOP-type" evidence="7">
    <location>
        <begin position="94"/>
        <end position="402"/>
    </location>
</feature>
<feature type="compositionally biased region" description="Basic and acidic residues" evidence="6">
    <location>
        <begin position="417"/>
        <end position="428"/>
    </location>
</feature>
<organism evidence="8 9">
    <name type="scientific">Saccoglossus kowalevskii</name>
    <name type="common">Acorn worm</name>
    <dbReference type="NCBI Taxonomy" id="10224"/>
    <lineage>
        <taxon>Eukaryota</taxon>
        <taxon>Metazoa</taxon>
        <taxon>Hemichordata</taxon>
        <taxon>Enteropneusta</taxon>
        <taxon>Harrimaniidae</taxon>
        <taxon>Saccoglossus</taxon>
    </lineage>
</organism>
<feature type="binding site" evidence="5">
    <location>
        <position position="263"/>
    </location>
    <ligand>
        <name>S-adenosyl-L-methionine</name>
        <dbReference type="ChEBI" id="CHEBI:59789"/>
    </ligand>
</feature>
<dbReference type="CDD" id="cd02440">
    <property type="entry name" value="AdoMet_MTases"/>
    <property type="match status" value="1"/>
</dbReference>
<keyword evidence="1 5" id="KW-0489">Methyltransferase</keyword>
<dbReference type="Gene3D" id="3.40.50.150">
    <property type="entry name" value="Vaccinia Virus protein VP39"/>
    <property type="match status" value="1"/>
</dbReference>
<protein>
    <submittedName>
        <fullName evidence="9">Methyltransferase NSUN5-like</fullName>
    </submittedName>
</protein>
<evidence type="ECO:0000256" key="2">
    <source>
        <dbReference type="ARBA" id="ARBA00022679"/>
    </source>
</evidence>
<dbReference type="PRINTS" id="PR02008">
    <property type="entry name" value="RCMTFAMILY"/>
</dbReference>
<dbReference type="Gene3D" id="3.30.70.1170">
    <property type="entry name" value="Sun protein, domain 3"/>
    <property type="match status" value="1"/>
</dbReference>
<dbReference type="Proteomes" id="UP000694865">
    <property type="component" value="Unplaced"/>
</dbReference>
<dbReference type="SUPFAM" id="SSF53335">
    <property type="entry name" value="S-adenosyl-L-methionine-dependent methyltransferases"/>
    <property type="match status" value="1"/>
</dbReference>
<feature type="region of interest" description="Disordered" evidence="6">
    <location>
        <begin position="417"/>
        <end position="488"/>
    </location>
</feature>